<dbReference type="EMBL" id="JABANO010008677">
    <property type="protein sequence ID" value="KAF4748150.1"/>
    <property type="molecule type" value="Genomic_DNA"/>
</dbReference>
<dbReference type="SUPFAM" id="SSF53335">
    <property type="entry name" value="S-adenosyl-L-methionine-dependent methyltransferases"/>
    <property type="match status" value="1"/>
</dbReference>
<evidence type="ECO:0000256" key="8">
    <source>
        <dbReference type="SAM" id="MobiDB-lite"/>
    </source>
</evidence>
<comment type="similarity">
    <text evidence="2">Belongs to the methyltransferase superfamily. L-isoaspartyl/D-aspartyl protein methyltransferase family.</text>
</comment>
<dbReference type="GO" id="GO:0032259">
    <property type="term" value="P:methylation"/>
    <property type="evidence" value="ECO:0007669"/>
    <property type="project" value="UniProtKB-KW"/>
</dbReference>
<evidence type="ECO:0000256" key="5">
    <source>
        <dbReference type="ARBA" id="ARBA00022603"/>
    </source>
</evidence>
<proteinExistence type="inferred from homology"/>
<evidence type="ECO:0000256" key="7">
    <source>
        <dbReference type="ARBA" id="ARBA00022691"/>
    </source>
</evidence>
<sequence>MSTSAIAFLVTETSPCRRLLDVFGSALRLSTLLEVGHCLEHPPVELMPVEFGSSLISPANGDAALLPSIQADVPKKVSPVRRPRVLVPATPLTIERRRGEMAGSQGWHGAGAFGRVTPTEHDRRLFTPARSASGSRSLFSPGEVPQLPALPLEATMASFDMTTPSPTTRGRRSMLHSRSVCKRSARKLQEPEPMNLAAKVLQSPLATVQEEYHGEAEPSAPATSPEDLVASGAPSLAPSPGSVPAFEMIESPRRQRRKRRSEAVVDNSVNCSAESRLVGSGDVGGSNGKDCATAQLIVLRSLFSYMAWRSSSTSNTGLIENLQRNGVIASKAVFQAMMSTLLEYIPNQMYLCRCMFVISQISVDRGNYVLERARAYEDSPQYIGHSATISAPHMHAHALELLEPFIVGGAKKILDVGSGSGYLAVCMARLAGATSKVVGIDYIAPLVEFSIANVEKKDGDLLASNRLELVEGDGWSGYEAEAPYDAIHVGAAAESVPKALVDQLKRGGRMVIPVGAYGGSQIFYQIDKDETGAVTKHPLMGVQYVPLVKPRDMASSDDSDEL</sequence>
<feature type="compositionally biased region" description="Low complexity" evidence="8">
    <location>
        <begin position="228"/>
        <end position="245"/>
    </location>
</feature>
<keyword evidence="5" id="KW-0489">Methyltransferase</keyword>
<gene>
    <name evidence="9" type="ORF">FOZ63_017351</name>
</gene>
<keyword evidence="4" id="KW-0963">Cytoplasm</keyword>
<dbReference type="GO" id="GO:0004719">
    <property type="term" value="F:protein-L-isoaspartate (D-aspartate) O-methyltransferase activity"/>
    <property type="evidence" value="ECO:0007669"/>
    <property type="project" value="UniProtKB-EC"/>
</dbReference>
<dbReference type="PANTHER" id="PTHR11579:SF0">
    <property type="entry name" value="PROTEIN-L-ISOASPARTATE(D-ASPARTATE) O-METHYLTRANSFERASE"/>
    <property type="match status" value="1"/>
</dbReference>
<evidence type="ECO:0000313" key="9">
    <source>
        <dbReference type="EMBL" id="KAF4748150.1"/>
    </source>
</evidence>
<evidence type="ECO:0000256" key="1">
    <source>
        <dbReference type="ARBA" id="ARBA00004496"/>
    </source>
</evidence>
<comment type="subcellular location">
    <subcellularLocation>
        <location evidence="1">Cytoplasm</location>
    </subcellularLocation>
</comment>
<dbReference type="GO" id="GO:0005737">
    <property type="term" value="C:cytoplasm"/>
    <property type="evidence" value="ECO:0007669"/>
    <property type="project" value="UniProtKB-SubCell"/>
</dbReference>
<evidence type="ECO:0000256" key="2">
    <source>
        <dbReference type="ARBA" id="ARBA00005369"/>
    </source>
</evidence>
<keyword evidence="6" id="KW-0808">Transferase</keyword>
<protein>
    <recommendedName>
        <fullName evidence="3">protein-L-isoaspartate(D-aspartate) O-methyltransferase</fullName>
        <ecNumber evidence="3">2.1.1.77</ecNumber>
    </recommendedName>
</protein>
<evidence type="ECO:0000256" key="3">
    <source>
        <dbReference type="ARBA" id="ARBA00011890"/>
    </source>
</evidence>
<evidence type="ECO:0000256" key="4">
    <source>
        <dbReference type="ARBA" id="ARBA00022490"/>
    </source>
</evidence>
<dbReference type="InterPro" id="IPR000682">
    <property type="entry name" value="PCMT"/>
</dbReference>
<dbReference type="EC" id="2.1.1.77" evidence="3"/>
<dbReference type="NCBIfam" id="TIGR00080">
    <property type="entry name" value="pimt"/>
    <property type="match status" value="1"/>
</dbReference>
<dbReference type="InterPro" id="IPR029063">
    <property type="entry name" value="SAM-dependent_MTases_sf"/>
</dbReference>
<keyword evidence="10" id="KW-1185">Reference proteome</keyword>
<dbReference type="PROSITE" id="PS01279">
    <property type="entry name" value="PCMT"/>
    <property type="match status" value="1"/>
</dbReference>
<keyword evidence="7" id="KW-0949">S-adenosyl-L-methionine</keyword>
<evidence type="ECO:0000313" key="10">
    <source>
        <dbReference type="Proteomes" id="UP000553632"/>
    </source>
</evidence>
<feature type="region of interest" description="Disordered" evidence="8">
    <location>
        <begin position="209"/>
        <end position="265"/>
    </location>
</feature>
<comment type="caution">
    <text evidence="9">The sequence shown here is derived from an EMBL/GenBank/DDBJ whole genome shotgun (WGS) entry which is preliminary data.</text>
</comment>
<dbReference type="Gene3D" id="3.40.50.150">
    <property type="entry name" value="Vaccinia Virus protein VP39"/>
    <property type="match status" value="1"/>
</dbReference>
<dbReference type="OMA" id="CMARMAG"/>
<dbReference type="Proteomes" id="UP000553632">
    <property type="component" value="Unassembled WGS sequence"/>
</dbReference>
<organism evidence="9 10">
    <name type="scientific">Perkinsus olseni</name>
    <name type="common">Perkinsus atlanticus</name>
    <dbReference type="NCBI Taxonomy" id="32597"/>
    <lineage>
        <taxon>Eukaryota</taxon>
        <taxon>Sar</taxon>
        <taxon>Alveolata</taxon>
        <taxon>Perkinsozoa</taxon>
        <taxon>Perkinsea</taxon>
        <taxon>Perkinsida</taxon>
        <taxon>Perkinsidae</taxon>
        <taxon>Perkinsus</taxon>
    </lineage>
</organism>
<accession>A0A7J6TUK6</accession>
<evidence type="ECO:0000256" key="6">
    <source>
        <dbReference type="ARBA" id="ARBA00022679"/>
    </source>
</evidence>
<dbReference type="AlphaFoldDB" id="A0A7J6TUK6"/>
<dbReference type="PANTHER" id="PTHR11579">
    <property type="entry name" value="PROTEIN-L-ISOASPARTATE O-METHYLTRANSFERASE"/>
    <property type="match status" value="1"/>
</dbReference>
<dbReference type="Pfam" id="PF01135">
    <property type="entry name" value="PCMT"/>
    <property type="match status" value="1"/>
</dbReference>
<name>A0A7J6TUK6_PEROL</name>
<reference evidence="9 10" key="1">
    <citation type="submission" date="2020-04" db="EMBL/GenBank/DDBJ databases">
        <title>Perkinsus olseni comparative genomics.</title>
        <authorList>
            <person name="Bogema D.R."/>
        </authorList>
    </citation>
    <scope>NUCLEOTIDE SEQUENCE [LARGE SCALE GENOMIC DNA]</scope>
    <source>
        <strain evidence="9 10">ATCC PRA-207</strain>
    </source>
</reference>
<dbReference type="CDD" id="cd02440">
    <property type="entry name" value="AdoMet_MTases"/>
    <property type="match status" value="1"/>
</dbReference>